<organism evidence="6 7">
    <name type="scientific">Eiseniibacteriota bacterium</name>
    <dbReference type="NCBI Taxonomy" id="2212470"/>
    <lineage>
        <taxon>Bacteria</taxon>
        <taxon>Candidatus Eiseniibacteriota</taxon>
    </lineage>
</organism>
<reference evidence="6" key="1">
    <citation type="submission" date="2020-07" db="EMBL/GenBank/DDBJ databases">
        <title>Huge and variable diversity of episymbiotic CPR bacteria and DPANN archaea in groundwater ecosystems.</title>
        <authorList>
            <person name="He C.Y."/>
            <person name="Keren R."/>
            <person name="Whittaker M."/>
            <person name="Farag I.F."/>
            <person name="Doudna J."/>
            <person name="Cate J.H.D."/>
            <person name="Banfield J.F."/>
        </authorList>
    </citation>
    <scope>NUCLEOTIDE SEQUENCE</scope>
    <source>
        <strain evidence="6">NC_groundwater_928_Pr1_S-0.2um_72_17</strain>
    </source>
</reference>
<name>A0A9D6L8L3_UNCEI</name>
<feature type="domain" description="Cysteinyl-tRNA synthetase class Ia DALR" evidence="5">
    <location>
        <begin position="25"/>
        <end position="89"/>
    </location>
</feature>
<dbReference type="GO" id="GO:0005737">
    <property type="term" value="C:cytoplasm"/>
    <property type="evidence" value="ECO:0007669"/>
    <property type="project" value="InterPro"/>
</dbReference>
<dbReference type="GO" id="GO:0006423">
    <property type="term" value="P:cysteinyl-tRNA aminoacylation"/>
    <property type="evidence" value="ECO:0007669"/>
    <property type="project" value="InterPro"/>
</dbReference>
<evidence type="ECO:0000256" key="2">
    <source>
        <dbReference type="ARBA" id="ARBA00022598"/>
    </source>
</evidence>
<dbReference type="Pfam" id="PF09190">
    <property type="entry name" value="DALR_2"/>
    <property type="match status" value="1"/>
</dbReference>
<dbReference type="InterPro" id="IPR056411">
    <property type="entry name" value="CysS_C"/>
</dbReference>
<gene>
    <name evidence="6" type="ORF">HY076_05230</name>
</gene>
<sequence length="137" mass="14999">MWEAGGTAESPGGVLGEAVAGARRLFGEAMDDDFNTARAIGHLFDLSREVNRAFDDGAEREARLGARALFELGQILGLFWKPPAGETWEPEVVALVAAREQARKSKDWKQSDALRARLLERGVLVEDGPQGPKLKRK</sequence>
<comment type="caution">
    <text evidence="6">The sequence shown here is derived from an EMBL/GenBank/DDBJ whole genome shotgun (WGS) entry which is preliminary data.</text>
</comment>
<dbReference type="SMART" id="SM00840">
    <property type="entry name" value="DALR_2"/>
    <property type="match status" value="1"/>
</dbReference>
<proteinExistence type="predicted"/>
<dbReference type="SUPFAM" id="SSF47323">
    <property type="entry name" value="Anticodon-binding domain of a subclass of class I aminoacyl-tRNA synthetases"/>
    <property type="match status" value="1"/>
</dbReference>
<protein>
    <recommendedName>
        <fullName evidence="1">Cysteine--tRNA ligase</fullName>
    </recommendedName>
</protein>
<dbReference type="Proteomes" id="UP000807850">
    <property type="component" value="Unassembled WGS sequence"/>
</dbReference>
<evidence type="ECO:0000259" key="5">
    <source>
        <dbReference type="SMART" id="SM00840"/>
    </source>
</evidence>
<evidence type="ECO:0000313" key="7">
    <source>
        <dbReference type="Proteomes" id="UP000807850"/>
    </source>
</evidence>
<dbReference type="Gene3D" id="1.20.120.1910">
    <property type="entry name" value="Cysteine-tRNA ligase, C-terminal anti-codon recognition domain"/>
    <property type="match status" value="1"/>
</dbReference>
<dbReference type="GO" id="GO:0005524">
    <property type="term" value="F:ATP binding"/>
    <property type="evidence" value="ECO:0007669"/>
    <property type="project" value="UniProtKB-KW"/>
</dbReference>
<dbReference type="InterPro" id="IPR009080">
    <property type="entry name" value="tRNAsynth_Ia_anticodon-bd"/>
</dbReference>
<dbReference type="AlphaFoldDB" id="A0A9D6L8L3"/>
<dbReference type="GO" id="GO:0004817">
    <property type="term" value="F:cysteine-tRNA ligase activity"/>
    <property type="evidence" value="ECO:0007669"/>
    <property type="project" value="InterPro"/>
</dbReference>
<dbReference type="InterPro" id="IPR015273">
    <property type="entry name" value="Cys-tRNA-synt_Ia_DALR"/>
</dbReference>
<evidence type="ECO:0000256" key="1">
    <source>
        <dbReference type="ARBA" id="ARBA00014738"/>
    </source>
</evidence>
<accession>A0A9D6L8L3</accession>
<evidence type="ECO:0000313" key="6">
    <source>
        <dbReference type="EMBL" id="MBI3539655.1"/>
    </source>
</evidence>
<evidence type="ECO:0000256" key="4">
    <source>
        <dbReference type="ARBA" id="ARBA00022840"/>
    </source>
</evidence>
<keyword evidence="3" id="KW-0547">Nucleotide-binding</keyword>
<keyword evidence="4" id="KW-0067">ATP-binding</keyword>
<evidence type="ECO:0000256" key="3">
    <source>
        <dbReference type="ARBA" id="ARBA00022741"/>
    </source>
</evidence>
<dbReference type="Pfam" id="PF23493">
    <property type="entry name" value="CysS_C"/>
    <property type="match status" value="1"/>
</dbReference>
<keyword evidence="2" id="KW-0436">Ligase</keyword>
<dbReference type="EMBL" id="JACQAY010000162">
    <property type="protein sequence ID" value="MBI3539655.1"/>
    <property type="molecule type" value="Genomic_DNA"/>
</dbReference>